<dbReference type="Proteomes" id="UP001149303">
    <property type="component" value="Unassembled WGS sequence"/>
</dbReference>
<keyword evidence="5" id="KW-0808">Transferase</keyword>
<dbReference type="InterPro" id="IPR015422">
    <property type="entry name" value="PyrdxlP-dep_Trfase_small"/>
</dbReference>
<dbReference type="FunFam" id="3.40.640.10:FF:000046">
    <property type="entry name" value="Cystathionine gamma-lyase"/>
    <property type="match status" value="1"/>
</dbReference>
<dbReference type="PIRSF" id="PIRSF001434">
    <property type="entry name" value="CGS"/>
    <property type="match status" value="1"/>
</dbReference>
<evidence type="ECO:0000256" key="2">
    <source>
        <dbReference type="ARBA" id="ARBA00022898"/>
    </source>
</evidence>
<dbReference type="GO" id="GO:0009086">
    <property type="term" value="P:methionine biosynthetic process"/>
    <property type="evidence" value="ECO:0007669"/>
    <property type="project" value="UniProtKB-ARBA"/>
</dbReference>
<dbReference type="Pfam" id="PF01053">
    <property type="entry name" value="Cys_Met_Meta_PP"/>
    <property type="match status" value="1"/>
</dbReference>
<evidence type="ECO:0000256" key="3">
    <source>
        <dbReference type="PIRSR" id="PIRSR001434-2"/>
    </source>
</evidence>
<comment type="caution">
    <text evidence="5">The sequence shown here is derived from an EMBL/GenBank/DDBJ whole genome shotgun (WGS) entry which is preliminary data.</text>
</comment>
<dbReference type="GO" id="GO:0005737">
    <property type="term" value="C:cytoplasm"/>
    <property type="evidence" value="ECO:0007669"/>
    <property type="project" value="TreeGrafter"/>
</dbReference>
<dbReference type="GO" id="GO:0008483">
    <property type="term" value="F:transaminase activity"/>
    <property type="evidence" value="ECO:0007669"/>
    <property type="project" value="UniProtKB-KW"/>
</dbReference>
<proteinExistence type="inferred from homology"/>
<dbReference type="CDD" id="cd00614">
    <property type="entry name" value="CGS_like"/>
    <property type="match status" value="1"/>
</dbReference>
<dbReference type="GO" id="GO:0030170">
    <property type="term" value="F:pyridoxal phosphate binding"/>
    <property type="evidence" value="ECO:0007669"/>
    <property type="project" value="InterPro"/>
</dbReference>
<evidence type="ECO:0000256" key="4">
    <source>
        <dbReference type="RuleBase" id="RU362118"/>
    </source>
</evidence>
<evidence type="ECO:0000256" key="1">
    <source>
        <dbReference type="ARBA" id="ARBA00001933"/>
    </source>
</evidence>
<feature type="modified residue" description="N6-(pyridoxal phosphate)lysine" evidence="3">
    <location>
        <position position="200"/>
    </location>
</feature>
<protein>
    <submittedName>
        <fullName evidence="5">PLP-dependent aspartate aminotransferase family protein</fullName>
    </submittedName>
</protein>
<dbReference type="Gene3D" id="3.40.640.10">
    <property type="entry name" value="Type I PLP-dependent aspartate aminotransferase-like (Major domain)"/>
    <property type="match status" value="1"/>
</dbReference>
<organism evidence="5 6">
    <name type="scientific">Tenacibaculum larymnensis</name>
    <dbReference type="NCBI Taxonomy" id="2878201"/>
    <lineage>
        <taxon>Bacteria</taxon>
        <taxon>Pseudomonadati</taxon>
        <taxon>Bacteroidota</taxon>
        <taxon>Flavobacteriia</taxon>
        <taxon>Flavobacteriales</taxon>
        <taxon>Flavobacteriaceae</taxon>
        <taxon>Tenacibaculum</taxon>
    </lineage>
</organism>
<dbReference type="GO" id="GO:0016846">
    <property type="term" value="F:carbon-sulfur lyase activity"/>
    <property type="evidence" value="ECO:0007669"/>
    <property type="project" value="TreeGrafter"/>
</dbReference>
<reference evidence="5" key="1">
    <citation type="submission" date="2021-09" db="EMBL/GenBank/DDBJ databases">
        <authorList>
            <person name="Smyrli M."/>
        </authorList>
    </citation>
    <scope>NUCLEOTIDE SEQUENCE</scope>
    <source>
        <strain evidence="5">LAR25</strain>
    </source>
</reference>
<sequence length="385" mass="43091">MNTKPKLGINTICTHVGEIKDEQFKGAISPIYMSTSYQFDNVDVKRYPRYFNTPNQEALSKKIAALEKTEAGLLFGSGMAAISTSLLAFLQKGDHVVLQETLYGGTYNFVVEEFDKFGIEYSFTNSLAIEDFEKEIQHNTRVIFIETPSNPLLKVVDIQAVANLAKEHGIVTMIDNTFASPINQTPVDFGIDIMIHSATKYMGGHSDILAGAVAASEEQIQLIWNLAKNLGGSLSDFTVWMLERSLKTMNLRVKRQSKNALKMAKYLEKHEHIAKVYYPGLKSHTDYELAKSQMKYFGGMLSFELQEEIDAMTFQRNLKLIKPSMSLAGVESTVLSPTQTSHALLSPEERAKQGIKDGLIRFSVGIEETKDLIKDIEQALQKTIQ</sequence>
<dbReference type="FunFam" id="3.90.1150.10:FF:000033">
    <property type="entry name" value="Cystathionine gamma-synthase"/>
    <property type="match status" value="1"/>
</dbReference>
<dbReference type="Gene3D" id="3.90.1150.10">
    <property type="entry name" value="Aspartate Aminotransferase, domain 1"/>
    <property type="match status" value="1"/>
</dbReference>
<evidence type="ECO:0000313" key="6">
    <source>
        <dbReference type="Proteomes" id="UP001149303"/>
    </source>
</evidence>
<accession>A0A9X4EN91</accession>
<keyword evidence="5" id="KW-0032">Aminotransferase</keyword>
<dbReference type="RefSeq" id="WP_274640216.1">
    <property type="nucleotide sequence ID" value="NZ_JAIWJY010000005.1"/>
</dbReference>
<dbReference type="InterPro" id="IPR015424">
    <property type="entry name" value="PyrdxlP-dep_Trfase"/>
</dbReference>
<comment type="similarity">
    <text evidence="4">Belongs to the trans-sulfuration enzymes family.</text>
</comment>
<keyword evidence="6" id="KW-1185">Reference proteome</keyword>
<keyword evidence="2 3" id="KW-0663">Pyridoxal phosphate</keyword>
<dbReference type="InterPro" id="IPR054542">
    <property type="entry name" value="Cys_met_metab_PP"/>
</dbReference>
<dbReference type="PROSITE" id="PS00868">
    <property type="entry name" value="CYS_MET_METAB_PP"/>
    <property type="match status" value="1"/>
</dbReference>
<dbReference type="GO" id="GO:0019346">
    <property type="term" value="P:transsulfuration"/>
    <property type="evidence" value="ECO:0007669"/>
    <property type="project" value="InterPro"/>
</dbReference>
<dbReference type="SUPFAM" id="SSF53383">
    <property type="entry name" value="PLP-dependent transferases"/>
    <property type="match status" value="1"/>
</dbReference>
<evidence type="ECO:0000313" key="5">
    <source>
        <dbReference type="EMBL" id="MDE1207081.1"/>
    </source>
</evidence>
<comment type="cofactor">
    <cofactor evidence="1 4">
        <name>pyridoxal 5'-phosphate</name>
        <dbReference type="ChEBI" id="CHEBI:597326"/>
    </cofactor>
</comment>
<dbReference type="PANTHER" id="PTHR11808">
    <property type="entry name" value="TRANS-SULFURATION ENZYME FAMILY MEMBER"/>
    <property type="match status" value="1"/>
</dbReference>
<dbReference type="InterPro" id="IPR015421">
    <property type="entry name" value="PyrdxlP-dep_Trfase_major"/>
</dbReference>
<dbReference type="AlphaFoldDB" id="A0A9X4EN91"/>
<gene>
    <name evidence="5" type="ORF">LCI24_09775</name>
</gene>
<name>A0A9X4EN91_9FLAO</name>
<dbReference type="EMBL" id="JAIWJY010000005">
    <property type="protein sequence ID" value="MDE1207081.1"/>
    <property type="molecule type" value="Genomic_DNA"/>
</dbReference>
<dbReference type="InterPro" id="IPR000277">
    <property type="entry name" value="Cys/Met-Metab_PyrdxlP-dep_enz"/>
</dbReference>